<evidence type="ECO:0000313" key="4">
    <source>
        <dbReference type="Proteomes" id="UP000003688"/>
    </source>
</evidence>
<proteinExistence type="predicted"/>
<sequence precursor="true">MKLKVIALVTLLFVGTSMTVRVANAADNELTAKEKKEGWRLLFDGKSLQGWRSYRKPDGPKQGWVVESGILKCVAGAHGGDIITVDKYNDYELQWDWMIPAKANNGIKYLVTEERPTAPGQEYQMIDDAIVADSPKQSTAAFYDVIAPDMKKPLKPVGEWNHSRLVIQGNHVEHWLNGKNVLTYELGSPEVMTAVAASKFKKSAGFGEKIQGYIMLTEHHDEASYRNIKIRELTAQK</sequence>
<evidence type="ECO:0000256" key="1">
    <source>
        <dbReference type="SAM" id="SignalP"/>
    </source>
</evidence>
<protein>
    <recommendedName>
        <fullName evidence="2">3-keto-alpha-glucoside-1,2-lyase/3-keto-2-hydroxy-glucal hydratase domain-containing protein</fullName>
    </recommendedName>
</protein>
<dbReference type="AlphaFoldDB" id="B9XGW2"/>
<gene>
    <name evidence="3" type="ORF">Cflav_PD4052</name>
</gene>
<dbReference type="RefSeq" id="WP_007415058.1">
    <property type="nucleotide sequence ID" value="NZ_ABOX02000013.1"/>
</dbReference>
<keyword evidence="4" id="KW-1185">Reference proteome</keyword>
<organism evidence="3 4">
    <name type="scientific">Pedosphaera parvula (strain Ellin514)</name>
    <dbReference type="NCBI Taxonomy" id="320771"/>
    <lineage>
        <taxon>Bacteria</taxon>
        <taxon>Pseudomonadati</taxon>
        <taxon>Verrucomicrobiota</taxon>
        <taxon>Pedosphaerae</taxon>
        <taxon>Pedosphaerales</taxon>
        <taxon>Pedosphaeraceae</taxon>
        <taxon>Pedosphaera</taxon>
    </lineage>
</organism>
<dbReference type="Pfam" id="PF06439">
    <property type="entry name" value="3keto-disac_hyd"/>
    <property type="match status" value="1"/>
</dbReference>
<dbReference type="InterPro" id="IPR010496">
    <property type="entry name" value="AL/BT2_dom"/>
</dbReference>
<feature type="chain" id="PRO_5002893206" description="3-keto-alpha-glucoside-1,2-lyase/3-keto-2-hydroxy-glucal hydratase domain-containing protein" evidence="1">
    <location>
        <begin position="26"/>
        <end position="237"/>
    </location>
</feature>
<feature type="domain" description="3-keto-alpha-glucoside-1,2-lyase/3-keto-2-hydroxy-glucal hydratase" evidence="2">
    <location>
        <begin position="38"/>
        <end position="231"/>
    </location>
</feature>
<comment type="caution">
    <text evidence="3">The sequence shown here is derived from an EMBL/GenBank/DDBJ whole genome shotgun (WGS) entry which is preliminary data.</text>
</comment>
<dbReference type="GO" id="GO:0016787">
    <property type="term" value="F:hydrolase activity"/>
    <property type="evidence" value="ECO:0007669"/>
    <property type="project" value="InterPro"/>
</dbReference>
<evidence type="ECO:0000313" key="3">
    <source>
        <dbReference type="EMBL" id="EEF60883.1"/>
    </source>
</evidence>
<dbReference type="STRING" id="320771.Cflav_PD4052"/>
<dbReference type="EMBL" id="ABOX02000013">
    <property type="protein sequence ID" value="EEF60883.1"/>
    <property type="molecule type" value="Genomic_DNA"/>
</dbReference>
<keyword evidence="1" id="KW-0732">Signal</keyword>
<evidence type="ECO:0000259" key="2">
    <source>
        <dbReference type="Pfam" id="PF06439"/>
    </source>
</evidence>
<reference evidence="3 4" key="1">
    <citation type="journal article" date="2011" name="J. Bacteriol.">
        <title>Genome sequence of 'Pedosphaera parvula' Ellin514, an aerobic Verrucomicrobial isolate from pasture soil.</title>
        <authorList>
            <person name="Kant R."/>
            <person name="van Passel M.W."/>
            <person name="Sangwan P."/>
            <person name="Palva A."/>
            <person name="Lucas S."/>
            <person name="Copeland A."/>
            <person name="Lapidus A."/>
            <person name="Glavina Del Rio T."/>
            <person name="Dalin E."/>
            <person name="Tice H."/>
            <person name="Bruce D."/>
            <person name="Goodwin L."/>
            <person name="Pitluck S."/>
            <person name="Chertkov O."/>
            <person name="Larimer F.W."/>
            <person name="Land M.L."/>
            <person name="Hauser L."/>
            <person name="Brettin T.S."/>
            <person name="Detter J.C."/>
            <person name="Han S."/>
            <person name="de Vos W.M."/>
            <person name="Janssen P.H."/>
            <person name="Smidt H."/>
        </authorList>
    </citation>
    <scope>NUCLEOTIDE SEQUENCE [LARGE SCALE GENOMIC DNA]</scope>
    <source>
        <strain evidence="3 4">Ellin514</strain>
    </source>
</reference>
<dbReference type="Proteomes" id="UP000003688">
    <property type="component" value="Unassembled WGS sequence"/>
</dbReference>
<accession>B9XGW2</accession>
<name>B9XGW2_PEDPL</name>
<feature type="signal peptide" evidence="1">
    <location>
        <begin position="1"/>
        <end position="25"/>
    </location>
</feature>
<dbReference type="Gene3D" id="2.60.120.560">
    <property type="entry name" value="Exo-inulinase, domain 1"/>
    <property type="match status" value="1"/>
</dbReference>
<dbReference type="OrthoDB" id="176168at2"/>